<dbReference type="GO" id="GO:0004527">
    <property type="term" value="F:exonuclease activity"/>
    <property type="evidence" value="ECO:0007669"/>
    <property type="project" value="UniProtKB-KW"/>
</dbReference>
<keyword evidence="3" id="KW-0540">Nuclease</keyword>
<dbReference type="SUPFAM" id="SSF56219">
    <property type="entry name" value="DNase I-like"/>
    <property type="match status" value="1"/>
</dbReference>
<organism evidence="3 4">
    <name type="scientific">Actinophytocola oryzae</name>
    <dbReference type="NCBI Taxonomy" id="502181"/>
    <lineage>
        <taxon>Bacteria</taxon>
        <taxon>Bacillati</taxon>
        <taxon>Actinomycetota</taxon>
        <taxon>Actinomycetes</taxon>
        <taxon>Pseudonocardiales</taxon>
        <taxon>Pseudonocardiaceae</taxon>
    </lineage>
</organism>
<dbReference type="OrthoDB" id="3682206at2"/>
<dbReference type="InterPro" id="IPR036691">
    <property type="entry name" value="Endo/exonu/phosph_ase_sf"/>
</dbReference>
<keyword evidence="3" id="KW-0255">Endonuclease</keyword>
<proteinExistence type="predicted"/>
<feature type="signal peptide" evidence="1">
    <location>
        <begin position="1"/>
        <end position="19"/>
    </location>
</feature>
<evidence type="ECO:0000259" key="2">
    <source>
        <dbReference type="Pfam" id="PF03372"/>
    </source>
</evidence>
<name>A0A4R7UUU2_9PSEU</name>
<dbReference type="PROSITE" id="PS51257">
    <property type="entry name" value="PROKAR_LIPOPROTEIN"/>
    <property type="match status" value="1"/>
</dbReference>
<evidence type="ECO:0000313" key="3">
    <source>
        <dbReference type="EMBL" id="TDV39777.1"/>
    </source>
</evidence>
<feature type="chain" id="PRO_5038545306" evidence="1">
    <location>
        <begin position="20"/>
        <end position="306"/>
    </location>
</feature>
<protein>
    <submittedName>
        <fullName evidence="3">Endonuclease/exonuclease/phosphatase family metal-dependent hydrolase</fullName>
    </submittedName>
</protein>
<dbReference type="InterPro" id="IPR005135">
    <property type="entry name" value="Endo/exonuclease/phosphatase"/>
</dbReference>
<dbReference type="EMBL" id="SOCP01000025">
    <property type="protein sequence ID" value="TDV39777.1"/>
    <property type="molecule type" value="Genomic_DNA"/>
</dbReference>
<sequence length="306" mass="33059">MRIAAAVLAVLVAAGCSTATGSSARPTRPAPDELVRVVDLNAAMGYRAGPGDPGGTDATRADFTLLADDIVRQNGDIANLQEMALPGAEELRSILREKTGNEWQLNWAHVVPATFYAGRSRTERPTYDEVSSGNAQLIRIGDGITAQRPITVDGANDDQGIVLPSGARAFSGVEVTTAWGVVDVYNTHLALARQVPDPRRAEDVRRIQQATESRRNPTVVTGDFNQTIDIPDPSAQTMAAIRAFTDQFGYTDVTKGKGPTIDQKHPKQDSRRIDYILVRGVRTTATVRFVSHESDHWGLATTIEQG</sequence>
<reference evidence="3 4" key="1">
    <citation type="submission" date="2019-03" db="EMBL/GenBank/DDBJ databases">
        <title>Genomic Encyclopedia of Archaeal and Bacterial Type Strains, Phase II (KMG-II): from individual species to whole genera.</title>
        <authorList>
            <person name="Goeker M."/>
        </authorList>
    </citation>
    <scope>NUCLEOTIDE SEQUENCE [LARGE SCALE GENOMIC DNA]</scope>
    <source>
        <strain evidence="3 4">DSM 45499</strain>
    </source>
</reference>
<dbReference type="RefSeq" id="WP_133908675.1">
    <property type="nucleotide sequence ID" value="NZ_SOCP01000025.1"/>
</dbReference>
<dbReference type="GO" id="GO:0004519">
    <property type="term" value="F:endonuclease activity"/>
    <property type="evidence" value="ECO:0007669"/>
    <property type="project" value="UniProtKB-KW"/>
</dbReference>
<evidence type="ECO:0000313" key="4">
    <source>
        <dbReference type="Proteomes" id="UP000294927"/>
    </source>
</evidence>
<dbReference type="Proteomes" id="UP000294927">
    <property type="component" value="Unassembled WGS sequence"/>
</dbReference>
<dbReference type="Pfam" id="PF03372">
    <property type="entry name" value="Exo_endo_phos"/>
    <property type="match status" value="1"/>
</dbReference>
<comment type="caution">
    <text evidence="3">The sequence shown here is derived from an EMBL/GenBank/DDBJ whole genome shotgun (WGS) entry which is preliminary data.</text>
</comment>
<gene>
    <name evidence="3" type="ORF">CLV71_12589</name>
</gene>
<keyword evidence="3" id="KW-0269">Exonuclease</keyword>
<keyword evidence="1" id="KW-0732">Signal</keyword>
<dbReference type="Gene3D" id="3.60.10.10">
    <property type="entry name" value="Endonuclease/exonuclease/phosphatase"/>
    <property type="match status" value="1"/>
</dbReference>
<keyword evidence="4" id="KW-1185">Reference proteome</keyword>
<keyword evidence="3" id="KW-0378">Hydrolase</keyword>
<feature type="domain" description="Endonuclease/exonuclease/phosphatase" evidence="2">
    <location>
        <begin position="59"/>
        <end position="296"/>
    </location>
</feature>
<dbReference type="AlphaFoldDB" id="A0A4R7UUU2"/>
<evidence type="ECO:0000256" key="1">
    <source>
        <dbReference type="SAM" id="SignalP"/>
    </source>
</evidence>
<accession>A0A4R7UUU2</accession>